<dbReference type="GO" id="GO:0004315">
    <property type="term" value="F:3-oxoacyl-[acyl-carrier-protein] synthase activity"/>
    <property type="evidence" value="ECO:0007669"/>
    <property type="project" value="InterPro"/>
</dbReference>
<dbReference type="InterPro" id="IPR014030">
    <property type="entry name" value="Ketoacyl_synth_N"/>
</dbReference>
<evidence type="ECO:0000259" key="7">
    <source>
        <dbReference type="PROSITE" id="PS52004"/>
    </source>
</evidence>
<dbReference type="InterPro" id="IPR016039">
    <property type="entry name" value="Thiolase-like"/>
</dbReference>
<evidence type="ECO:0000313" key="8">
    <source>
        <dbReference type="EMBL" id="ABO94470.1"/>
    </source>
</evidence>
<dbReference type="OMA" id="TAHVEIC"/>
<dbReference type="InterPro" id="IPR042104">
    <property type="entry name" value="PKS_dehydratase_sf"/>
</dbReference>
<evidence type="ECO:0000256" key="2">
    <source>
        <dbReference type="ARBA" id="ARBA00022553"/>
    </source>
</evidence>
<dbReference type="Gene3D" id="3.40.47.10">
    <property type="match status" value="4"/>
</dbReference>
<dbReference type="Pfam" id="PF00109">
    <property type="entry name" value="ketoacyl-synt"/>
    <property type="match status" value="4"/>
</dbReference>
<dbReference type="PANTHER" id="PTHR43775:SF37">
    <property type="entry name" value="SI:DKEY-61P9.11"/>
    <property type="match status" value="1"/>
</dbReference>
<proteinExistence type="predicted"/>
<protein>
    <submittedName>
        <fullName evidence="8">Polyketide synthase</fullName>
    </submittedName>
</protein>
<dbReference type="InterPro" id="IPR018201">
    <property type="entry name" value="Ketoacyl_synth_AS"/>
</dbReference>
<dbReference type="InterPro" id="IPR036291">
    <property type="entry name" value="NAD(P)-bd_dom_sf"/>
</dbReference>
<dbReference type="PROSITE" id="PS00606">
    <property type="entry name" value="KS3_1"/>
    <property type="match status" value="1"/>
</dbReference>
<evidence type="ECO:0000259" key="6">
    <source>
        <dbReference type="PROSITE" id="PS50075"/>
    </source>
</evidence>
<keyword evidence="3" id="KW-0808">Transferase</keyword>
<feature type="region of interest" description="Disordered" evidence="4">
    <location>
        <begin position="3223"/>
        <end position="3257"/>
    </location>
</feature>
<keyword evidence="5" id="KW-1133">Transmembrane helix</keyword>
<feature type="region of interest" description="Disordered" evidence="4">
    <location>
        <begin position="2794"/>
        <end position="2813"/>
    </location>
</feature>
<gene>
    <name evidence="8" type="primary">Pks1</name>
    <name evidence="8" type="ORF">OSTLU_119561</name>
</gene>
<dbReference type="GO" id="GO:0031177">
    <property type="term" value="F:phosphopantetheine binding"/>
    <property type="evidence" value="ECO:0007669"/>
    <property type="project" value="InterPro"/>
</dbReference>
<dbReference type="EMBL" id="CP000582">
    <property type="protein sequence ID" value="ABO94470.1"/>
    <property type="molecule type" value="Genomic_DNA"/>
</dbReference>
<sequence length="4526" mass="478557">MHNDEFAHVLSSVIELANRVDLTRLRQHHSIDNFATHVLTFRFILDLLRQTYQEYIKGSIENNSFEHVEFTFNNCMDGTHGMATCFKPNKKHSHLCYILDISQAERSCNGRTDDTKCVHDKITMNDRVLSAAKIPDNAVNKQFSASILNDVYGFDSSLFHISQSETLCMDPQQRLLLLAAADLYLSNTRVCQHDDSFCVHVGVSWNDFEEIRRKYSADFFSTYDSTGTSISVASGRIAYYFDFKGCAVTIDTACSSSLVALHQSMYAAGSLRESSALVCGINLILTTTMTHRFQLAGMMSSEHRCMTFDARADGYVRSEACNIVLLHFNGFTKTHRNVLRHDVHMSCVVNQDGTSTGLTAPNGTAQRNLMNELLSDVYNPSKHVGAKIHAHGTGTPLGDPIEVFAINSALSFSSLCRLYVSEKSMRGHTEPASGLCSTILAFVSGAQCKLHGQPHLQQLNNHILTSVDESIFQRSLHSSFPLTSMASVTTVSSFAFQGTNAMASLTYIDKCSIRVIRNTSGLRSLVKLETESPVRLPYTFSCLSIVNGKMIQLTSMIHDKTLKRLLDHRVADMHLMPATGHLELERELTKCALVRNEPYLLTKIAFMLPLKLDESNQLITEMNTHGRLRVGCGSGISNYWCSTARLQIPVGRAWCTDRTFYLTSKLVSRRFKGATATIAGTTPILDSQNVVNPCIQDASLQCSAYVLNTSAFASDTTYMDCVSLLKLPTTIQDVIVVNQTGKILVRSTHVDMLQKTQHVTESNNSVTSNSSSNNKTQTWIHRLLCKVSTVRMKAGLRTRTCLELARLLYHARQQRVLISNMQNLREVGSLHAPELMPIMREMGRKSMQDINSASASLCAVALLQACGARARVSGAHVRANDIVHEDASAAPAVCGSCVRATVQSSAQERSEPLVLSVASAPHTAPARALRSIAAGASIAGALCVERLLPAFGRRTPAASRDGAATTTASPAPKVSSVFVTGGLGALGQTSAAWYAHRGVRHAYLTGRRGRGESLLLRWSSRGGTDVSALHVLRVDACATDEASYGGARAHARVRAHGVLHAGGVLRDSLTARQSASAHRYVWSSKVVSAHALLRQCVGVERGARHIALFSSVAALLGSPGQCNYSAANAALDARAAHEWCRGYAVQSVQWGAWDGAGMALTNASVLRNARTTGIGVLDPQAGLGAVHVALQGASVTGRWRAIQGVLAVVPFQWSVLARAQRSRALIAEYRAESARSSAPVAVHPGAEEDAARDVSDESVRQIVASAVTRALGRDVSVDASLMEEGLDSLAAVELGGALQKETGVNMPATLAFDYPTITAISGYLKGAMLARSRARQSSGAASSAARTRAASGAVAHSRDSMPGIASNAREILGLAPVVMAIRRSVRRLDADDREPKPARHGGSALFSSFVRCVMAERASEDRFDTPSLGRQPSATARVVSLTKARDFTTQALDSMPKCNEIELSVVSAVSSKASGAHDAVRVNNMRHACGEVCDPQSSKSHEFVARRLVQFGYFIERSLFDGEQFSVTAHEARLMDPQQRVLLENALAATSATPHSAPKPATAVSVGAWTSQYADMCRVYEPTPGPYSGVASALSVLCGRVSYTFGMRGPSVCVDTACSSSLVAAHVASSHLRDGSCEDALVAGVSVNVGIGTFLVATAASMLSFDGRCKTLDASADGYAKGECCVVLRVSVDGASAGAPKAPDLPNAESPSLALLEQTGVNQDGRSSSLTAPNGPSQQALVADALLRSGLHGDALGRLEMHGTGTSLGDPIEVGAALEVLAPPTRADRAPSRGPALTLEGVKPRAGHCEPGAGAVGLLFAMANLTERAVASLVHLRQLNPHVEAATRRNAPSPHARAPVLARQGMPRPDDGASEAGAADAARARVRRSGVSGFAFQGTNAHAIMARGPGQATAPGYTGSTHTAARAWERQRHWCAPERHCLIESVRALHPREGDSSALARSCVRLCRSASLAGMLDHAVGLRTLLPGTAHVEICRAMAGALADQPLADISLSHVSFAAPLELRAPTTDVLCDVTPQGVARVGVRVSSSSAAAPFLAGALSRRSASRITASPAHLSRGPAMPALDVQPCVHGASWLRSSQRRGPGAEHRVYGDIRARQMSTLSAAAYHSPPAVLDAALHALSACAPPPGSDATEESPHVPATIGGVRTRGGHSDIYRARFALATAPPERGERNASTRRSRHHLWDWSSLSAAHRGCVVHALESRRLGGAAVVRSRAQQRSRAPPPRRAAAPRVLYGVGQQRACGAADGQGARRRSTLNSQCFVDDASHRRELMETHASPSIAQGSTRSSTRASLCAVALLQACGARARVSGAHVRANDIVHEDASAAPAVCGSCVRATVQSSAQERSEPLVLSVASAPHTAPARALRSIAAGASIAGALCVERLLPTFGRRTPAASRDGAATTTASPAPKVSSVFVTGGLGALGQTSAAWYAHRGVRHAYLTGRRGRGESLLLRWSSRGGTDVSALHVLRVDACATDEASYGGARAHARVRAHGVLHAGGVLRDSLTARQSASAHRYVWSSKVVSAHALLRQCVGVERGARHIALFSSVAALLGSPGQCNYSAANAALDARAAHEWCRGYAVQSVQWGAWDGAGMALTNASVLRNARTTGIGVLDPQAGLGAVHVALQGASVTGRWRAIQGVLAVVPFQWSVLARAQRSRALIAEYRAESARSSAPVAVHPGAEEDAARDVSDESVRQIVASAVTRALGRDVSVDASLMEEGLDSLAAVELGGALQKETGVNMPATLAFDYPTITAISGYLKGAMLARSRARQSSGAASSAARTRAASGAVAHSRRTTITQLPRLRLSYVPHEVSRRTTLGISGQYSHELRHFSSAGPSTSNFEGVLFVRIHNSTKPLPVHPYFIGNFLRCDELEFGLFGAPHSEWTTLDARQILLIESVHTIQLNNSSDVSLRTLETTAVLVGAQAVDSTDEHSVEIQYNAYSGVASALSVLCGRVSYTFGMRGPSVCVDTACSSSLVAAHVASSHLRDGSCEDALVAGVSVNVGIGTFLVATAASMLSFDGRCKTLDASADGYAKGECCVVLRVSVDGASAGAPKAPDLPNAESPSLALLEQTGVNQDGRSSSLTAPNGPSQQALVADALLRSGLHGDALGRLEMHGTGTSLGDPIEVGAALEVLAPPTRADRAPSRGPALTLEGVKPRAGHCEPGAGAVGLLFAMANLTERAVASLVHLRQLNPHVEAATRRNAPSPHARAPVLARQGMPRPDDGASEAGAADAARARVRRSGVSGFAFQGTNAHAIMARGPGQATAPGYTGSTHTAARAWERQRHWCAPERHCLIESVRALHPREGDSSALARSCVRLCRSASLAGMLDHAIGLRTLLPGTAHVEICRAMAGALADQPLADISLSHVSFAAPLELRAPTTDVLCDVTPQGVARVGVRVSSSSAAAPFLAGALSRRSASRITASPAHLSRGPAMPALDVQPCVHGAIRRSVRRLDADDREPKPARHGGSALFSSFVRCVMAERASEDRFDTPSLGRQPSATARVVSLTKARDFTTQALDSMPKCNEIELSVVSAVSSKASGAHDAVRVNNMRHACGEVCDPQSSKSHEFVARHLVQFGYFIERSLFDGEQFSVTAHEARLMDPQQRVLLENALAATSATPHSAPKPATAVSVGAWTSQYADMCRVYEPTPGPYSGVASALSVLCGRVSYTFGMRGPSVCVDTACSSSLVAAHVASSHLRDGSCEDALVAGVSVNVGIGTFLVATAASMLSFDGRCKTLDASADGYAKGECCVVLRVSVDGASAGAPKAPDLPNAESPSLALLEQTGVNQDGRSSSLTAPNGPSQQALVADALLRSGLHGDALGRLEMHGTGTSLGDPIEVGAALEVLAPPTRADRAPSRPPALTLEGVKPRAGHCEPGAGAVGLLFAMANLTERAVASLVHLRQLNPHVEAATRRNAPSPHARAPVLARQGMPRPDDGASEAGAADAARARVRRSGVSGFAFQGTNAHAIMARGPGQATAPGYTGSTHTAARAWERQRHWCAPERHCLIESVRALHPREGDSSALARSCVRLCRSASLAGMLDHAIGLRTLLPGTAHVEICRAMAGALADQPLADISLSHVSFAAPLELRAPTTDVLCDVTPQGVARVGVRVSSSSAAAPFLAGALSRRSASRITASPAHLSRGPAMPALDVQPCVHGASWLRSSQRRGPGAEHRVYGDIRARQMSTLSAAAYHSPPAVLDAALHALSACAPPPGSDATEESPHVPATIGGVRTRGGHSDMYRARFALATAPPERGERNASTRRSRHHLWDWSSLSAAHRGCVVHALESRRLGGLTTNSFYHSFTSTQAYKLAHIPRPDILSQSFTSMKTINAVDKASSTFTERSSDAMEIVNAVQREILEILSTLTTSPVSLDDTLASHGLDSLGIAYFFIQVGKRFNVEVTVDSLGTNTTVSSIVHQISQMLSARVIFLHTKDLVRERKADSSSRRGRSTAITSMVSAYRRHLQSTEFEPKACFARGVLACAIFTIFIIAYGYHAHRFDMF</sequence>
<keyword evidence="1" id="KW-0596">Phosphopantetheine</keyword>
<feature type="domain" description="Ketosynthase family 3 (KS3)" evidence="7">
    <location>
        <begin position="2834"/>
        <end position="3283"/>
    </location>
</feature>
<dbReference type="Proteomes" id="UP000001568">
    <property type="component" value="Chromosome 2"/>
</dbReference>
<organism evidence="8 9">
    <name type="scientific">Ostreococcus lucimarinus (strain CCE9901)</name>
    <dbReference type="NCBI Taxonomy" id="436017"/>
    <lineage>
        <taxon>Eukaryota</taxon>
        <taxon>Viridiplantae</taxon>
        <taxon>Chlorophyta</taxon>
        <taxon>Mamiellophyceae</taxon>
        <taxon>Mamiellales</taxon>
        <taxon>Bathycoccaceae</taxon>
        <taxon>Ostreococcus</taxon>
    </lineage>
</organism>
<accession>A4RSV8</accession>
<dbReference type="HOGENOM" id="CLU_223430_0_0_1"/>
<dbReference type="SMART" id="SM00825">
    <property type="entry name" value="PKS_KS"/>
    <property type="match status" value="4"/>
</dbReference>
<feature type="region of interest" description="Disordered" evidence="4">
    <location>
        <begin position="3936"/>
        <end position="3970"/>
    </location>
</feature>
<evidence type="ECO:0000256" key="1">
    <source>
        <dbReference type="ARBA" id="ARBA00022450"/>
    </source>
</evidence>
<dbReference type="GO" id="GO:0006633">
    <property type="term" value="P:fatty acid biosynthetic process"/>
    <property type="evidence" value="ECO:0007669"/>
    <property type="project" value="InterPro"/>
</dbReference>
<dbReference type="GeneID" id="5000513"/>
<dbReference type="STRING" id="436017.A4RSV8"/>
<dbReference type="eggNOG" id="KOG1202">
    <property type="taxonomic scope" value="Eukaryota"/>
</dbReference>
<dbReference type="Pfam" id="PF00550">
    <property type="entry name" value="PP-binding"/>
    <property type="match status" value="3"/>
</dbReference>
<dbReference type="InterPro" id="IPR014031">
    <property type="entry name" value="Ketoacyl_synth_C"/>
</dbReference>
<dbReference type="SUPFAM" id="SSF51735">
    <property type="entry name" value="NAD(P)-binding Rossmann-fold domains"/>
    <property type="match status" value="2"/>
</dbReference>
<dbReference type="SMART" id="SM00822">
    <property type="entry name" value="PKS_KR"/>
    <property type="match status" value="2"/>
</dbReference>
<dbReference type="PANTHER" id="PTHR43775">
    <property type="entry name" value="FATTY ACID SYNTHASE"/>
    <property type="match status" value="1"/>
</dbReference>
<dbReference type="Pfam" id="PF21089">
    <property type="entry name" value="PKS_DH_N"/>
    <property type="match status" value="3"/>
</dbReference>
<feature type="domain" description="Carrier" evidence="6">
    <location>
        <begin position="2710"/>
        <end position="2785"/>
    </location>
</feature>
<dbReference type="InterPro" id="IPR020841">
    <property type="entry name" value="PKS_Beta-ketoAc_synthase_dom"/>
</dbReference>
<dbReference type="Gene3D" id="1.10.1200.10">
    <property type="entry name" value="ACP-like"/>
    <property type="match status" value="3"/>
</dbReference>
<dbReference type="SUPFAM" id="SSF53901">
    <property type="entry name" value="Thiolase-like"/>
    <property type="match status" value="4"/>
</dbReference>
<dbReference type="CDD" id="cd00833">
    <property type="entry name" value="PKS"/>
    <property type="match status" value="4"/>
</dbReference>
<dbReference type="KEGG" id="olu:OSTLU_119561"/>
<dbReference type="Gene3D" id="3.10.129.110">
    <property type="entry name" value="Polyketide synthase dehydratase"/>
    <property type="match status" value="1"/>
</dbReference>
<name>A4RSV8_OSTLU</name>
<dbReference type="InterPro" id="IPR013968">
    <property type="entry name" value="PKS_KR"/>
</dbReference>
<dbReference type="RefSeq" id="XP_001416177.1">
    <property type="nucleotide sequence ID" value="XM_001416140.1"/>
</dbReference>
<dbReference type="Pfam" id="PF08659">
    <property type="entry name" value="KR"/>
    <property type="match status" value="2"/>
</dbReference>
<feature type="domain" description="Ketosynthase family 3 (KS3)" evidence="7">
    <location>
        <begin position="3550"/>
        <end position="3996"/>
    </location>
</feature>
<dbReference type="Gene3D" id="3.10.129.120">
    <property type="match status" value="2"/>
</dbReference>
<dbReference type="InterPro" id="IPR020806">
    <property type="entry name" value="PKS_PP-bd"/>
</dbReference>
<feature type="domain" description="Carrier" evidence="6">
    <location>
        <begin position="4369"/>
        <end position="4447"/>
    </location>
</feature>
<feature type="domain" description="Ketosynthase family 3 (KS3)" evidence="7">
    <location>
        <begin position="1461"/>
        <end position="1907"/>
    </location>
</feature>
<dbReference type="OrthoDB" id="515228at2759"/>
<evidence type="ECO:0000256" key="4">
    <source>
        <dbReference type="SAM" id="MobiDB-lite"/>
    </source>
</evidence>
<dbReference type="SMART" id="SM00823">
    <property type="entry name" value="PKS_PP"/>
    <property type="match status" value="2"/>
</dbReference>
<dbReference type="InterPro" id="IPR036736">
    <property type="entry name" value="ACP-like_sf"/>
</dbReference>
<keyword evidence="2" id="KW-0597">Phosphoprotein</keyword>
<dbReference type="InterPro" id="IPR057326">
    <property type="entry name" value="KR_dom"/>
</dbReference>
<dbReference type="InterPro" id="IPR049552">
    <property type="entry name" value="PKS_DH_N"/>
</dbReference>
<keyword evidence="9" id="KW-1185">Reference proteome</keyword>
<keyword evidence="5" id="KW-0812">Transmembrane</keyword>
<evidence type="ECO:0000256" key="5">
    <source>
        <dbReference type="SAM" id="Phobius"/>
    </source>
</evidence>
<dbReference type="InterPro" id="IPR050091">
    <property type="entry name" value="PKS_NRPS_Biosynth_Enz"/>
</dbReference>
<feature type="region of interest" description="Disordered" evidence="4">
    <location>
        <begin position="1847"/>
        <end position="1881"/>
    </location>
</feature>
<dbReference type="SUPFAM" id="SSF47336">
    <property type="entry name" value="ACP-like"/>
    <property type="match status" value="3"/>
</dbReference>
<dbReference type="PROSITE" id="PS52004">
    <property type="entry name" value="KS3_2"/>
    <property type="match status" value="4"/>
</dbReference>
<evidence type="ECO:0000256" key="3">
    <source>
        <dbReference type="ARBA" id="ARBA00022679"/>
    </source>
</evidence>
<feature type="region of interest" description="Disordered" evidence="4">
    <location>
        <begin position="2145"/>
        <end position="2168"/>
    </location>
</feature>
<feature type="compositionally biased region" description="Low complexity" evidence="4">
    <location>
        <begin position="2794"/>
        <end position="2812"/>
    </location>
</feature>
<dbReference type="Gene3D" id="3.10.129.10">
    <property type="entry name" value="Hotdog Thioesterase"/>
    <property type="match status" value="2"/>
</dbReference>
<keyword evidence="5" id="KW-0472">Membrane</keyword>
<dbReference type="InterPro" id="IPR009081">
    <property type="entry name" value="PP-bd_ACP"/>
</dbReference>
<dbReference type="GO" id="GO:0004312">
    <property type="term" value="F:fatty acid synthase activity"/>
    <property type="evidence" value="ECO:0007669"/>
    <property type="project" value="TreeGrafter"/>
</dbReference>
<dbReference type="Gramene" id="ABO94470">
    <property type="protein sequence ID" value="ABO94470"/>
    <property type="gene ID" value="OSTLU_119561"/>
</dbReference>
<dbReference type="PROSITE" id="PS50075">
    <property type="entry name" value="CARRIER"/>
    <property type="match status" value="3"/>
</dbReference>
<evidence type="ECO:0000313" key="9">
    <source>
        <dbReference type="Proteomes" id="UP000001568"/>
    </source>
</evidence>
<feature type="domain" description="Ketosynthase family 3 (KS3)" evidence="7">
    <location>
        <begin position="74"/>
        <end position="507"/>
    </location>
</feature>
<reference evidence="8 9" key="1">
    <citation type="journal article" date="2007" name="Proc. Natl. Acad. Sci. U.S.A.">
        <title>The tiny eukaryote Ostreococcus provides genomic insights into the paradox of plankton speciation.</title>
        <authorList>
            <person name="Palenik B."/>
            <person name="Grimwood J."/>
            <person name="Aerts A."/>
            <person name="Rouze P."/>
            <person name="Salamov A."/>
            <person name="Putnam N."/>
            <person name="Dupont C."/>
            <person name="Jorgensen R."/>
            <person name="Derelle E."/>
            <person name="Rombauts S."/>
            <person name="Zhou K."/>
            <person name="Otillar R."/>
            <person name="Merchant S.S."/>
            <person name="Podell S."/>
            <person name="Gaasterland T."/>
            <person name="Napoli C."/>
            <person name="Gendler K."/>
            <person name="Manuell A."/>
            <person name="Tai V."/>
            <person name="Vallon O."/>
            <person name="Piganeau G."/>
            <person name="Jancek S."/>
            <person name="Heijde M."/>
            <person name="Jabbari K."/>
            <person name="Bowler C."/>
            <person name="Lohr M."/>
            <person name="Robbens S."/>
            <person name="Werner G."/>
            <person name="Dubchak I."/>
            <person name="Pazour G.J."/>
            <person name="Ren Q."/>
            <person name="Paulsen I."/>
            <person name="Delwiche C."/>
            <person name="Schmutz J."/>
            <person name="Rokhsar D."/>
            <person name="Van de Peer Y."/>
            <person name="Moreau H."/>
            <person name="Grigoriev I.V."/>
        </authorList>
    </citation>
    <scope>NUCLEOTIDE SEQUENCE [LARGE SCALE GENOMIC DNA]</scope>
    <source>
        <strain evidence="8 9">CCE9901</strain>
    </source>
</reference>
<dbReference type="Pfam" id="PF02801">
    <property type="entry name" value="Ketoacyl-synt_C"/>
    <property type="match status" value="4"/>
</dbReference>
<feature type="domain" description="Carrier" evidence="6">
    <location>
        <begin position="1253"/>
        <end position="1328"/>
    </location>
</feature>
<feature type="transmembrane region" description="Helical" evidence="5">
    <location>
        <begin position="4499"/>
        <end position="4518"/>
    </location>
</feature>
<dbReference type="Gene3D" id="3.40.50.720">
    <property type="entry name" value="NAD(P)-binding Rossmann-like Domain"/>
    <property type="match status" value="2"/>
</dbReference>